<dbReference type="VEuPathDB" id="FungiDB:M747DRAFT_292801"/>
<feature type="transmembrane region" description="Helical" evidence="2">
    <location>
        <begin position="104"/>
        <end position="125"/>
    </location>
</feature>
<name>A0A100IMR3_ASPNG</name>
<dbReference type="PANTHER" id="PTHR42109:SF2">
    <property type="entry name" value="INTEGRAL MEMBRANE PROTEIN"/>
    <property type="match status" value="1"/>
</dbReference>
<dbReference type="EMBL" id="BCMY01000011">
    <property type="protein sequence ID" value="GAQ44044.1"/>
    <property type="molecule type" value="Genomic_DNA"/>
</dbReference>
<feature type="compositionally biased region" description="Basic residues" evidence="1">
    <location>
        <begin position="528"/>
        <end position="547"/>
    </location>
</feature>
<feature type="compositionally biased region" description="Basic and acidic residues" evidence="1">
    <location>
        <begin position="239"/>
        <end position="281"/>
    </location>
</feature>
<dbReference type="VEuPathDB" id="FungiDB:ATCC64974_25810"/>
<organism evidence="4 5">
    <name type="scientific">Aspergillus niger</name>
    <dbReference type="NCBI Taxonomy" id="5061"/>
    <lineage>
        <taxon>Eukaryota</taxon>
        <taxon>Fungi</taxon>
        <taxon>Dikarya</taxon>
        <taxon>Ascomycota</taxon>
        <taxon>Pezizomycotina</taxon>
        <taxon>Eurotiomycetes</taxon>
        <taxon>Eurotiomycetidae</taxon>
        <taxon>Eurotiales</taxon>
        <taxon>Aspergillaceae</taxon>
        <taxon>Aspergillus</taxon>
        <taxon>Aspergillus subgen. Circumdati</taxon>
    </lineage>
</organism>
<feature type="region of interest" description="Disordered" evidence="1">
    <location>
        <begin position="414"/>
        <end position="435"/>
    </location>
</feature>
<dbReference type="OrthoDB" id="2560628at2759"/>
<feature type="transmembrane region" description="Helical" evidence="2">
    <location>
        <begin position="171"/>
        <end position="189"/>
    </location>
</feature>
<evidence type="ECO:0000256" key="2">
    <source>
        <dbReference type="SAM" id="Phobius"/>
    </source>
</evidence>
<dbReference type="PaxDb" id="5061-CADANGAP00010623"/>
<protein>
    <recommendedName>
        <fullName evidence="3">DUF7702 domain-containing protein</fullName>
    </recommendedName>
</protein>
<feature type="domain" description="DUF7702" evidence="3">
    <location>
        <begin position="4"/>
        <end position="232"/>
    </location>
</feature>
<feature type="transmembrane region" description="Helical" evidence="2">
    <location>
        <begin position="137"/>
        <end position="159"/>
    </location>
</feature>
<dbReference type="AlphaFoldDB" id="A0A100IMR3"/>
<keyword evidence="2" id="KW-0472">Membrane</keyword>
<dbReference type="InterPro" id="IPR056119">
    <property type="entry name" value="DUF7702"/>
</dbReference>
<dbReference type="Pfam" id="PF24800">
    <property type="entry name" value="DUF7702"/>
    <property type="match status" value="1"/>
</dbReference>
<proteinExistence type="predicted"/>
<evidence type="ECO:0000313" key="4">
    <source>
        <dbReference type="EMBL" id="GAQ44044.1"/>
    </source>
</evidence>
<evidence type="ECO:0000256" key="1">
    <source>
        <dbReference type="SAM" id="MobiDB-lite"/>
    </source>
</evidence>
<evidence type="ECO:0000259" key="3">
    <source>
        <dbReference type="Pfam" id="PF24800"/>
    </source>
</evidence>
<reference evidence="5" key="1">
    <citation type="journal article" date="2016" name="Genome Announc.">
        <title>Draft genome sequence of Aspergillus niger strain An76.</title>
        <authorList>
            <person name="Gong W."/>
            <person name="Cheng Z."/>
            <person name="Zhang H."/>
            <person name="Liu L."/>
            <person name="Gao P."/>
            <person name="Wang L."/>
        </authorList>
    </citation>
    <scope>NUCLEOTIDE SEQUENCE [LARGE SCALE GENOMIC DNA]</scope>
    <source>
        <strain evidence="5">An76</strain>
    </source>
</reference>
<accession>A0A100IMR3</accession>
<feature type="region of interest" description="Disordered" evidence="1">
    <location>
        <begin position="523"/>
        <end position="553"/>
    </location>
</feature>
<keyword evidence="2" id="KW-1133">Transmembrane helix</keyword>
<dbReference type="Proteomes" id="UP000068243">
    <property type="component" value="Unassembled WGS sequence"/>
</dbReference>
<feature type="compositionally biased region" description="Basic and acidic residues" evidence="1">
    <location>
        <begin position="414"/>
        <end position="430"/>
    </location>
</feature>
<dbReference type="VEuPathDB" id="FungiDB:An13g03050"/>
<sequence>MTFRYEDGIALLQLIAFVPCLFLAILLCYQQGMKAVASCWRFLIILACLRIAGAVCQLISITDDSIDVITTKITCDLLGIAPLTLAAVGLLQRVNASINKLSKWIFIFVSIVSLVGLALGIAGAIKALDTYTIPAMLQAALGMFVGCLGLLLAIMGYLTIYRNEMPRNERIILYSVYACAPLLIVRTIYGCLGDFTNIEKFNLFEPNPTVNLCMGVLEEIFLMIICLAVGFYCPPPKEPQPEEATRTRNSDETTIVEKRSSEPNDARPDTMNKEKLAEEGRMGTPVAEAAQRTQLMKKVLQEGKCDKVPVHILDLEEQLHQEWIAASDIEVLSSNPEWVIKKFFIKAGEPDPYQTRTSTVVGVPFPRYSEYRTGRLREAADQVAGLHHDTGVGPETQKIFLGWDMSTVREAAKEHANKERTEIQAREQRRENKRAKMHADYLATLGRMKGAAARNKSPVGSYIVDCQKIENEWPSLARDMVLEIVNTEQKGKFHATFNFGVVIGVMVIYEEHLAETDEEAIGDDHGKIGKRTKRKTIAQKHSRPLKKAKAEKTSKPYTHRLKLRCRETGEGQIFFKPDYGTIKFKDGKFAALTAEAGFPCLGSGMTFTARKVSDHPRPSGEEWEDYSEDVYEYARVRRWH</sequence>
<gene>
    <name evidence="4" type="ORF">ABL_06705</name>
</gene>
<dbReference type="PANTHER" id="PTHR42109">
    <property type="entry name" value="UNPLACED GENOMIC SCAFFOLD UM_SCAF_CONTIG_1.265, WHOLE GENOME SHOTGUN SEQUENCE"/>
    <property type="match status" value="1"/>
</dbReference>
<feature type="region of interest" description="Disordered" evidence="1">
    <location>
        <begin position="238"/>
        <end position="285"/>
    </location>
</feature>
<feature type="transmembrane region" description="Helical" evidence="2">
    <location>
        <begin position="12"/>
        <end position="30"/>
    </location>
</feature>
<feature type="transmembrane region" description="Helical" evidence="2">
    <location>
        <begin position="68"/>
        <end position="92"/>
    </location>
</feature>
<keyword evidence="2" id="KW-0812">Transmembrane</keyword>
<dbReference type="VEuPathDB" id="FungiDB:ASPNIDRAFT2_1005100"/>
<comment type="caution">
    <text evidence="4">The sequence shown here is derived from an EMBL/GenBank/DDBJ whole genome shotgun (WGS) entry which is preliminary data.</text>
</comment>
<feature type="transmembrane region" description="Helical" evidence="2">
    <location>
        <begin position="42"/>
        <end position="62"/>
    </location>
</feature>
<evidence type="ECO:0000313" key="5">
    <source>
        <dbReference type="Proteomes" id="UP000068243"/>
    </source>
</evidence>